<dbReference type="Proteomes" id="UP000518266">
    <property type="component" value="Unassembled WGS sequence"/>
</dbReference>
<dbReference type="InterPro" id="IPR021773">
    <property type="entry name" value="TPC11"/>
</dbReference>
<dbReference type="InterPro" id="IPR056913">
    <property type="entry name" value="TRAPPC10/Trs130_N"/>
</dbReference>
<dbReference type="SUPFAM" id="SSF48452">
    <property type="entry name" value="TPR-like"/>
    <property type="match status" value="1"/>
</dbReference>
<dbReference type="AlphaFoldDB" id="A0A7J5Y3E2"/>
<dbReference type="EMBL" id="JAAKFY010000018">
    <property type="protein sequence ID" value="KAF3843289.1"/>
    <property type="molecule type" value="Genomic_DNA"/>
</dbReference>
<dbReference type="GO" id="GO:0006891">
    <property type="term" value="P:intra-Golgi vesicle-mediated transport"/>
    <property type="evidence" value="ECO:0007669"/>
    <property type="project" value="TreeGrafter"/>
</dbReference>
<proteinExistence type="predicted"/>
<evidence type="ECO:0000313" key="10">
    <source>
        <dbReference type="Proteomes" id="UP000518266"/>
    </source>
</evidence>
<feature type="compositionally biased region" description="Low complexity" evidence="4">
    <location>
        <begin position="641"/>
        <end position="654"/>
    </location>
</feature>
<feature type="domain" description="Trafficking protein particle complex subunit 11" evidence="5">
    <location>
        <begin position="412"/>
        <end position="529"/>
    </location>
</feature>
<feature type="domain" description="TRAPPC10/Trs130 C-terminal" evidence="6">
    <location>
        <begin position="970"/>
        <end position="1088"/>
    </location>
</feature>
<keyword evidence="2" id="KW-0813">Transport</keyword>
<keyword evidence="10" id="KW-1185">Reference proteome</keyword>
<gene>
    <name evidence="9" type="ORF">F7725_002138</name>
</gene>
<evidence type="ECO:0000259" key="7">
    <source>
        <dbReference type="Pfam" id="PF23036"/>
    </source>
</evidence>
<feature type="region of interest" description="Disordered" evidence="4">
    <location>
        <begin position="1112"/>
        <end position="1167"/>
    </location>
</feature>
<evidence type="ECO:0000259" key="8">
    <source>
        <dbReference type="Pfam" id="PF23604"/>
    </source>
</evidence>
<comment type="caution">
    <text evidence="9">The sequence shown here is derived from an EMBL/GenBank/DDBJ whole genome shotgun (WGS) entry which is preliminary data.</text>
</comment>
<protein>
    <recommendedName>
        <fullName evidence="11">Trafficking protein particle complex 10</fullName>
    </recommendedName>
</protein>
<dbReference type="InterPro" id="IPR011990">
    <property type="entry name" value="TPR-like_helical_dom_sf"/>
</dbReference>
<dbReference type="InterPro" id="IPR056917">
    <property type="entry name" value="Ig_TRAPPC10"/>
</dbReference>
<feature type="compositionally biased region" description="Low complexity" evidence="4">
    <location>
        <begin position="1116"/>
        <end position="1129"/>
    </location>
</feature>
<sequence>MECQEEKPIIYTMENKPIVTCAGDQGLFTSLYTSLAQQLPREPMEWRRTYGRAPKMIHLEANFVQFKEELLPKDGNKALLTFPFLHIYWTDCCDTEAYKSTVKEDMMRWQSSLRTHGSADWVIIVVCGAVGSSEGLVQVSGILELLAAQTANPPPHVLHKEPGRFEDDMRTLREKRTQPGWSFCEYFMVQEELAFVFEMLQQFEDALVQYDELDALFTQYVLNFGAGDLKFGICLCFYPQIRRTGWARSAPVNNWSGLLLRRPIDMEKRDGIQRGEASLLDLRSYLFSRQCTLLIFLLRPWEVTQRALELLHNCVQELRLLEVSVVEGALDCWVFLSCLEVLHRIEGCCDQAQLAANCSHTVGLWAYATDKVTNHTESSEVPGELCGLVSEKGPTSEDLNRTVDLLAGLGDERPETVSSLQSPYKKLKEALSSVEAFERHYLELSHAAMEMYRAISRLRSARLVGKSLAEFYMKKGDPEKAEAFLQEALKSYVSEGWSLPVTHTRKQIAECQKLLGRTEDYLQTSALLAGDANLTMEERKHFCQEILTFAGKSEDQCNHSQHGCFSQLTRLQFQPATASVHSGAVLQVEINLRCLMPVSVHIQQLAASIHFDLERAGTNGRSKGAARQTIPGTVEFSHDTLSAGPSSSSGGPPLELEEIQDRSPTDNSLNSTGVVCKNTHLVMRLPESISTPDMPNCVSPPVVTLKEGAQMLKVQDVTLEPGNNSITFTAPSGQPGTYTLRQLFATVGQVQFVLPHIYPSVQYEVYSQEPQLTVEPLSEPLLAGLSQMVKFTLLTGHYTVKKGDALQLSNTDTMPILPSSSCSARISNPTGELVGESALSIQSSEKVTSISLPATPPYHTLEFQLEVLCLIPSGSDCPPNERLTNGEVRHRPRSYSHPDTPMTAIDQRMSIDCPWSIYSTLLALTFYIPFKTKHSLLSAGNRKYIQVCVQNMSDKNFTLAEVKLTEKQNASLELESLNTKTQQNCRSGFLCGLEVCITRLTEPAEGEIAEDSKTDTEGLKTTKLMYEVADSSSNWAVCGKSSGMVSMPMTADATHKVQIEVMPLFAGHLPFPKIKVLKYLPHTAAVAIQPDPDSCVENDSLSLLDKALDDGGDTASIRSRGSVHSVGSGDQQQRGGHAASGALQPGTSVQPHPHTAGPGAARHRRPHHGGQRYMTLVARARPLLIKLNPGPGLCRAFAPGQMGSVSPCRRCGSPAWTHPLA</sequence>
<feature type="region of interest" description="Disordered" evidence="4">
    <location>
        <begin position="636"/>
        <end position="672"/>
    </location>
</feature>
<dbReference type="InterPro" id="IPR022233">
    <property type="entry name" value="TRAPPC10/Trs130_C"/>
</dbReference>
<name>A0A7J5Y3E2_DISMA</name>
<dbReference type="OrthoDB" id="10256906at2759"/>
<accession>A0A7J5Y3E2</accession>
<evidence type="ECO:0000259" key="6">
    <source>
        <dbReference type="Pfam" id="PF12584"/>
    </source>
</evidence>
<evidence type="ECO:0008006" key="11">
    <source>
        <dbReference type="Google" id="ProtNLM"/>
    </source>
</evidence>
<feature type="domain" description="TRAPPC10 Ig-like" evidence="8">
    <location>
        <begin position="773"/>
        <end position="926"/>
    </location>
</feature>
<evidence type="ECO:0000313" key="9">
    <source>
        <dbReference type="EMBL" id="KAF3843289.1"/>
    </source>
</evidence>
<dbReference type="GO" id="GO:0034498">
    <property type="term" value="P:early endosome to Golgi transport"/>
    <property type="evidence" value="ECO:0007669"/>
    <property type="project" value="TreeGrafter"/>
</dbReference>
<evidence type="ECO:0000256" key="4">
    <source>
        <dbReference type="SAM" id="MobiDB-lite"/>
    </source>
</evidence>
<dbReference type="Pfam" id="PF23604">
    <property type="entry name" value="Ig_TRAPPC10"/>
    <property type="match status" value="1"/>
</dbReference>
<dbReference type="Pfam" id="PF11817">
    <property type="entry name" value="Foie-gras_1"/>
    <property type="match status" value="1"/>
</dbReference>
<evidence type="ECO:0000256" key="1">
    <source>
        <dbReference type="ARBA" id="ARBA00004555"/>
    </source>
</evidence>
<dbReference type="InterPro" id="IPR045126">
    <property type="entry name" value="TRAPPC10/Trs130"/>
</dbReference>
<organism evidence="9 10">
    <name type="scientific">Dissostichus mawsoni</name>
    <name type="common">Antarctic cod</name>
    <dbReference type="NCBI Taxonomy" id="36200"/>
    <lineage>
        <taxon>Eukaryota</taxon>
        <taxon>Metazoa</taxon>
        <taxon>Chordata</taxon>
        <taxon>Craniata</taxon>
        <taxon>Vertebrata</taxon>
        <taxon>Euteleostomi</taxon>
        <taxon>Actinopterygii</taxon>
        <taxon>Neopterygii</taxon>
        <taxon>Teleostei</taxon>
        <taxon>Neoteleostei</taxon>
        <taxon>Acanthomorphata</taxon>
        <taxon>Eupercaria</taxon>
        <taxon>Perciformes</taxon>
        <taxon>Notothenioidei</taxon>
        <taxon>Nototheniidae</taxon>
        <taxon>Dissostichus</taxon>
    </lineage>
</organism>
<reference evidence="9 10" key="1">
    <citation type="submission" date="2020-03" db="EMBL/GenBank/DDBJ databases">
        <title>Dissostichus mawsoni Genome sequencing and assembly.</title>
        <authorList>
            <person name="Park H."/>
        </authorList>
    </citation>
    <scope>NUCLEOTIDE SEQUENCE [LARGE SCALE GENOMIC DNA]</scope>
    <source>
        <strain evidence="9">DM0001</strain>
        <tissue evidence="9">Muscle</tissue>
    </source>
</reference>
<feature type="domain" description="TRAPPC10/Trs130 N-terminal" evidence="7">
    <location>
        <begin position="14"/>
        <end position="127"/>
    </location>
</feature>
<dbReference type="Pfam" id="PF23036">
    <property type="entry name" value="TRAPPC10_1st"/>
    <property type="match status" value="2"/>
</dbReference>
<dbReference type="Pfam" id="PF12584">
    <property type="entry name" value="TRAPPC10"/>
    <property type="match status" value="1"/>
</dbReference>
<keyword evidence="3" id="KW-0333">Golgi apparatus</keyword>
<dbReference type="PANTHER" id="PTHR13251">
    <property type="entry name" value="EPILEPSY HOLOPROSENCEPHALY CANDIDATE 1/TMEM1"/>
    <property type="match status" value="1"/>
</dbReference>
<evidence type="ECO:0000256" key="3">
    <source>
        <dbReference type="ARBA" id="ARBA00023034"/>
    </source>
</evidence>
<dbReference type="GO" id="GO:1990071">
    <property type="term" value="C:TRAPPII protein complex"/>
    <property type="evidence" value="ECO:0007669"/>
    <property type="project" value="InterPro"/>
</dbReference>
<dbReference type="GO" id="GO:0005829">
    <property type="term" value="C:cytosol"/>
    <property type="evidence" value="ECO:0007669"/>
    <property type="project" value="GOC"/>
</dbReference>
<dbReference type="PANTHER" id="PTHR13251:SF3">
    <property type="entry name" value="TRAFFICKING PROTEIN PARTICLE COMPLEX SUBUNIT 10"/>
    <property type="match status" value="1"/>
</dbReference>
<evidence type="ECO:0000259" key="5">
    <source>
        <dbReference type="Pfam" id="PF11817"/>
    </source>
</evidence>
<feature type="domain" description="TRAPPC10/Trs130 N-terminal" evidence="7">
    <location>
        <begin position="162"/>
        <end position="303"/>
    </location>
</feature>
<comment type="subcellular location">
    <subcellularLocation>
        <location evidence="1">Golgi apparatus</location>
    </subcellularLocation>
</comment>
<evidence type="ECO:0000256" key="2">
    <source>
        <dbReference type="ARBA" id="ARBA00022448"/>
    </source>
</evidence>